<dbReference type="GO" id="GO:0031317">
    <property type="term" value="C:tripartite ATP-independent periplasmic transporter complex"/>
    <property type="evidence" value="ECO:0007669"/>
    <property type="project" value="InterPro"/>
</dbReference>
<dbReference type="CDD" id="cd13604">
    <property type="entry name" value="PBP2_TRAP_ketoacid_lactate_like"/>
    <property type="match status" value="1"/>
</dbReference>
<name>A0A191ZFK7_9GAMM</name>
<dbReference type="KEGG" id="haz:A9404_03915"/>
<dbReference type="InterPro" id="IPR006311">
    <property type="entry name" value="TAT_signal"/>
</dbReference>
<dbReference type="NCBIfam" id="NF037995">
    <property type="entry name" value="TRAP_S1"/>
    <property type="match status" value="1"/>
</dbReference>
<feature type="binding site" evidence="3">
    <location>
        <position position="220"/>
    </location>
    <ligand>
        <name>Na(+)</name>
        <dbReference type="ChEBI" id="CHEBI:29101"/>
    </ligand>
</feature>
<protein>
    <submittedName>
        <fullName evidence="5">ABC transporter substrate-binding protein</fullName>
    </submittedName>
</protein>
<organism evidence="5 6">
    <name type="scientific">Halothiobacillus diazotrophicus</name>
    <dbReference type="NCBI Taxonomy" id="1860122"/>
    <lineage>
        <taxon>Bacteria</taxon>
        <taxon>Pseudomonadati</taxon>
        <taxon>Pseudomonadota</taxon>
        <taxon>Gammaproteobacteria</taxon>
        <taxon>Chromatiales</taxon>
        <taxon>Halothiobacillaceae</taxon>
        <taxon>Halothiobacillus</taxon>
    </lineage>
</organism>
<keyword evidence="3" id="KW-0479">Metal-binding</keyword>
<dbReference type="GO" id="GO:0055085">
    <property type="term" value="P:transmembrane transport"/>
    <property type="evidence" value="ECO:0007669"/>
    <property type="project" value="InterPro"/>
</dbReference>
<evidence type="ECO:0000256" key="3">
    <source>
        <dbReference type="PIRSR" id="PIRSR039026-2"/>
    </source>
</evidence>
<keyword evidence="6" id="KW-1185">Reference proteome</keyword>
<sequence length="363" mass="39971">MSNKRRDFLKTSGALAGGMLMAPAIAKADSSKTFTLKMTSAYPAGSPFYSVGPGSATDFCQRVEAMSGGRLKIKFYAAGELIPALAGFDAVREGTVDMNWGNAYFWAGKSFAAQFFTNVPFGMDPLATNAWLYDGDGQKLWDEVYKPFGVKAFAAGNTGMQMTGWFRKPIESIEDFKGLRMRIPGLAGKVYEQLGVSVKLLPGGEIFPALQRGVIDAAEFVGPYLDRKLGLMNGAKYYYTPGWHEPNNVTELLIGQKVWDSLPKDLQAVIENAAAACNQISFAWCNANNAEALKDLVDNHGVQVKTLKPEIIKKLREVTFDTLDTLTAKQPEAKKVYENYFAFKKRADSWLNISEQVVLTENL</sequence>
<dbReference type="PROSITE" id="PS51318">
    <property type="entry name" value="TAT"/>
    <property type="match status" value="1"/>
</dbReference>
<dbReference type="RefSeq" id="WP_066098857.1">
    <property type="nucleotide sequence ID" value="NZ_CP016027.1"/>
</dbReference>
<feature type="binding site" evidence="3">
    <location>
        <position position="245"/>
    </location>
    <ligand>
        <name>substrate</name>
    </ligand>
</feature>
<proteinExistence type="predicted"/>
<feature type="binding site" evidence="2">
    <location>
        <position position="182"/>
    </location>
    <ligand>
        <name>substrate</name>
    </ligand>
</feature>
<dbReference type="InterPro" id="IPR026289">
    <property type="entry name" value="SBP_TakP-like"/>
</dbReference>
<evidence type="ECO:0000313" key="6">
    <source>
        <dbReference type="Proteomes" id="UP000078596"/>
    </source>
</evidence>
<dbReference type="InterPro" id="IPR018389">
    <property type="entry name" value="DctP_fam"/>
</dbReference>
<accession>A0A191ZFK7</accession>
<dbReference type="Gene3D" id="3.40.190.170">
    <property type="entry name" value="Bacterial extracellular solute-binding protein, family 7"/>
    <property type="match status" value="1"/>
</dbReference>
<evidence type="ECO:0000256" key="4">
    <source>
        <dbReference type="SAM" id="SignalP"/>
    </source>
</evidence>
<gene>
    <name evidence="5" type="ORF">A9404_03915</name>
</gene>
<dbReference type="Gene3D" id="3.40.190.10">
    <property type="entry name" value="Periplasmic binding protein-like II"/>
    <property type="match status" value="1"/>
</dbReference>
<evidence type="ECO:0000313" key="5">
    <source>
        <dbReference type="EMBL" id="ANJ66637.1"/>
    </source>
</evidence>
<dbReference type="GO" id="GO:0046872">
    <property type="term" value="F:metal ion binding"/>
    <property type="evidence" value="ECO:0007669"/>
    <property type="project" value="UniProtKB-KW"/>
</dbReference>
<dbReference type="PANTHER" id="PTHR33376:SF5">
    <property type="entry name" value="EXTRACYTOPLASMIC SOLUTE RECEPTOR PROTEIN"/>
    <property type="match status" value="1"/>
</dbReference>
<dbReference type="PIRSF" id="PIRSF039026">
    <property type="entry name" value="SiaP"/>
    <property type="match status" value="1"/>
</dbReference>
<dbReference type="InterPro" id="IPR038404">
    <property type="entry name" value="TRAP_DctP_sf"/>
</dbReference>
<evidence type="ECO:0000256" key="2">
    <source>
        <dbReference type="PIRSR" id="PIRSR039026-1"/>
    </source>
</evidence>
<feature type="chain" id="PRO_5008250342" evidence="4">
    <location>
        <begin position="27"/>
        <end position="363"/>
    </location>
</feature>
<dbReference type="Pfam" id="PF03480">
    <property type="entry name" value="DctP"/>
    <property type="match status" value="1"/>
</dbReference>
<feature type="binding site" evidence="3">
    <location>
        <position position="219"/>
    </location>
    <ligand>
        <name>substrate</name>
    </ligand>
</feature>
<feature type="binding site" evidence="2">
    <location>
        <position position="161"/>
    </location>
    <ligand>
        <name>substrate</name>
    </ligand>
</feature>
<dbReference type="Proteomes" id="UP000078596">
    <property type="component" value="Chromosome"/>
</dbReference>
<dbReference type="PANTHER" id="PTHR33376">
    <property type="match status" value="1"/>
</dbReference>
<feature type="signal peptide" evidence="4">
    <location>
        <begin position="1"/>
        <end position="26"/>
    </location>
</feature>
<reference evidence="5 6" key="1">
    <citation type="submission" date="2016-06" db="EMBL/GenBank/DDBJ databases">
        <title>Insight into the functional genes involving in sulfur oxidation in Pearl River water.</title>
        <authorList>
            <person name="Luo J."/>
            <person name="Tan X."/>
            <person name="Lin W."/>
        </authorList>
    </citation>
    <scope>NUCLEOTIDE SEQUENCE [LARGE SCALE GENOMIC DNA]</scope>
    <source>
        <strain evidence="5 6">LS2</strain>
    </source>
</reference>
<dbReference type="EMBL" id="CP016027">
    <property type="protein sequence ID" value="ANJ66637.1"/>
    <property type="molecule type" value="Genomic_DNA"/>
</dbReference>
<dbReference type="AlphaFoldDB" id="A0A191ZFK7"/>
<dbReference type="OrthoDB" id="9769667at2"/>
<keyword evidence="1 4" id="KW-0732">Signal</keyword>
<dbReference type="STRING" id="1860122.A9404_03915"/>
<evidence type="ECO:0000256" key="1">
    <source>
        <dbReference type="ARBA" id="ARBA00022729"/>
    </source>
</evidence>